<dbReference type="Proteomes" id="UP000004893">
    <property type="component" value="Unassembled WGS sequence"/>
</dbReference>
<protein>
    <submittedName>
        <fullName evidence="5">GroES-like protein</fullName>
    </submittedName>
</protein>
<evidence type="ECO:0000259" key="4">
    <source>
        <dbReference type="SMART" id="SM00829"/>
    </source>
</evidence>
<evidence type="ECO:0000256" key="3">
    <source>
        <dbReference type="ARBA" id="ARBA00023002"/>
    </source>
</evidence>
<dbReference type="eggNOG" id="COG1063">
    <property type="taxonomic scope" value="Bacteria"/>
</dbReference>
<evidence type="ECO:0000313" key="6">
    <source>
        <dbReference type="Proteomes" id="UP000004893"/>
    </source>
</evidence>
<dbReference type="GO" id="GO:0046872">
    <property type="term" value="F:metal ion binding"/>
    <property type="evidence" value="ECO:0007669"/>
    <property type="project" value="UniProtKB-KW"/>
</dbReference>
<dbReference type="InterPro" id="IPR036291">
    <property type="entry name" value="NAD(P)-bd_dom_sf"/>
</dbReference>
<dbReference type="GO" id="GO:0016491">
    <property type="term" value="F:oxidoreductase activity"/>
    <property type="evidence" value="ECO:0007669"/>
    <property type="project" value="UniProtKB-KW"/>
</dbReference>
<dbReference type="OrthoDB" id="9806940at2"/>
<dbReference type="PANTHER" id="PTHR43401:SF2">
    <property type="entry name" value="L-THREONINE 3-DEHYDROGENASE"/>
    <property type="match status" value="1"/>
</dbReference>
<organism evidence="5 6">
    <name type="scientific">[Clostridium] hylemonae DSM 15053</name>
    <dbReference type="NCBI Taxonomy" id="553973"/>
    <lineage>
        <taxon>Bacteria</taxon>
        <taxon>Bacillati</taxon>
        <taxon>Bacillota</taxon>
        <taxon>Clostridia</taxon>
        <taxon>Lachnospirales</taxon>
        <taxon>Lachnospiraceae</taxon>
    </lineage>
</organism>
<dbReference type="InterPro" id="IPR013154">
    <property type="entry name" value="ADH-like_N"/>
</dbReference>
<dbReference type="InterPro" id="IPR020843">
    <property type="entry name" value="ER"/>
</dbReference>
<keyword evidence="3" id="KW-0560">Oxidoreductase</keyword>
<evidence type="ECO:0000256" key="2">
    <source>
        <dbReference type="ARBA" id="ARBA00022833"/>
    </source>
</evidence>
<dbReference type="PANTHER" id="PTHR43401">
    <property type="entry name" value="L-THREONINE 3-DEHYDROGENASE"/>
    <property type="match status" value="1"/>
</dbReference>
<keyword evidence="6" id="KW-1185">Reference proteome</keyword>
<comment type="caution">
    <text evidence="5">The sequence shown here is derived from an EMBL/GenBank/DDBJ whole genome shotgun (WGS) entry which is preliminary data.</text>
</comment>
<dbReference type="SUPFAM" id="SSF50129">
    <property type="entry name" value="GroES-like"/>
    <property type="match status" value="1"/>
</dbReference>
<proteinExistence type="predicted"/>
<evidence type="ECO:0000313" key="5">
    <source>
        <dbReference type="EMBL" id="EEG73816.1"/>
    </source>
</evidence>
<name>C0C102_9FIRM</name>
<keyword evidence="1" id="KW-0479">Metal-binding</keyword>
<dbReference type="AlphaFoldDB" id="C0C102"/>
<accession>C0C102</accession>
<dbReference type="InterPro" id="IPR013149">
    <property type="entry name" value="ADH-like_C"/>
</dbReference>
<evidence type="ECO:0000256" key="1">
    <source>
        <dbReference type="ARBA" id="ARBA00022723"/>
    </source>
</evidence>
<dbReference type="Pfam" id="PF08240">
    <property type="entry name" value="ADH_N"/>
    <property type="match status" value="1"/>
</dbReference>
<dbReference type="InterPro" id="IPR011032">
    <property type="entry name" value="GroES-like_sf"/>
</dbReference>
<reference evidence="5" key="1">
    <citation type="submission" date="2009-02" db="EMBL/GenBank/DDBJ databases">
        <authorList>
            <person name="Fulton L."/>
            <person name="Clifton S."/>
            <person name="Fulton B."/>
            <person name="Xu J."/>
            <person name="Minx P."/>
            <person name="Pepin K.H."/>
            <person name="Johnson M."/>
            <person name="Bhonagiri V."/>
            <person name="Nash W.E."/>
            <person name="Mardis E.R."/>
            <person name="Wilson R.K."/>
        </authorList>
    </citation>
    <scope>NUCLEOTIDE SEQUENCE [LARGE SCALE GENOMIC DNA]</scope>
    <source>
        <strain evidence="5">DSM 15053</strain>
    </source>
</reference>
<dbReference type="SUPFAM" id="SSF51735">
    <property type="entry name" value="NAD(P)-binding Rossmann-fold domains"/>
    <property type="match status" value="1"/>
</dbReference>
<sequence>MEETQGKFILMIQKKGALQMQSKMKALVTHGAHDYRLEEVDRPSAGEGEMIIKVEGCGICAGDLKAFKGGSVFWGDGSAPPYLEVPAIGGHEFVGYIVEMGPGTDKKKTYGIADTDLKVGDRVAVEQIAPCGTCRYCKEGRYHLCVPHNVYGFKNYLNGGFAEYARLTKESLVYKIPEDMPLERALLIEPYACSMHAIDRAAICKDDIVVISGAGCLGLGMITAARKRNPKCLIALDLNEERLKKAKEFGCDITIDPNRESLKDKIMELSDGYGCDVYIEATGHPSSVKQGLDIIRKAGRFIEFSLFLEPVTCDWSVIGDGKELDMYGVSLSYGCFPDTIKGLYTGELMSDGVVSHKFALSDYEAAFEQSGKGTDSVKVVFTFE</sequence>
<gene>
    <name evidence="5" type="ORF">CLOHYLEM_05821</name>
</gene>
<dbReference type="Pfam" id="PF00107">
    <property type="entry name" value="ADH_zinc_N"/>
    <property type="match status" value="1"/>
</dbReference>
<keyword evidence="2" id="KW-0862">Zinc</keyword>
<reference evidence="5" key="2">
    <citation type="submission" date="2013-06" db="EMBL/GenBank/DDBJ databases">
        <title>Draft genome sequence of Clostridium hylemonae (DSM 15053).</title>
        <authorList>
            <person name="Sudarsanam P."/>
            <person name="Ley R."/>
            <person name="Guruge J."/>
            <person name="Turnbaugh P.J."/>
            <person name="Mahowald M."/>
            <person name="Liep D."/>
            <person name="Gordon J."/>
        </authorList>
    </citation>
    <scope>NUCLEOTIDE SEQUENCE</scope>
    <source>
        <strain evidence="5">DSM 15053</strain>
    </source>
</reference>
<dbReference type="InterPro" id="IPR050129">
    <property type="entry name" value="Zn_alcohol_dh"/>
</dbReference>
<dbReference type="STRING" id="553973.CLOHYLEM_05821"/>
<dbReference type="SMART" id="SM00829">
    <property type="entry name" value="PKS_ER"/>
    <property type="match status" value="1"/>
</dbReference>
<dbReference type="HOGENOM" id="CLU_026673_11_0_9"/>
<dbReference type="Gene3D" id="3.90.180.10">
    <property type="entry name" value="Medium-chain alcohol dehydrogenases, catalytic domain"/>
    <property type="match status" value="1"/>
</dbReference>
<dbReference type="Gene3D" id="3.40.50.720">
    <property type="entry name" value="NAD(P)-binding Rossmann-like Domain"/>
    <property type="match status" value="1"/>
</dbReference>
<feature type="domain" description="Enoyl reductase (ER)" evidence="4">
    <location>
        <begin position="31"/>
        <end position="381"/>
    </location>
</feature>
<dbReference type="EMBL" id="ABYI02000022">
    <property type="protein sequence ID" value="EEG73816.1"/>
    <property type="molecule type" value="Genomic_DNA"/>
</dbReference>